<feature type="domain" description="Myb-like" evidence="13">
    <location>
        <begin position="90"/>
        <end position="140"/>
    </location>
</feature>
<keyword evidence="7" id="KW-0010">Activator</keyword>
<keyword evidence="5" id="KW-0287">Flowering</keyword>
<evidence type="ECO:0000256" key="5">
    <source>
        <dbReference type="ARBA" id="ARBA00023089"/>
    </source>
</evidence>
<evidence type="ECO:0000256" key="1">
    <source>
        <dbReference type="ARBA" id="ARBA00004123"/>
    </source>
</evidence>
<dbReference type="GO" id="GO:0005634">
    <property type="term" value="C:nucleus"/>
    <property type="evidence" value="ECO:0007669"/>
    <property type="project" value="UniProtKB-SubCell"/>
</dbReference>
<dbReference type="GO" id="GO:0009555">
    <property type="term" value="P:pollen development"/>
    <property type="evidence" value="ECO:0007669"/>
    <property type="project" value="UniProtKB-ARBA"/>
</dbReference>
<keyword evidence="2" id="KW-0677">Repeat</keyword>
<evidence type="ECO:0000259" key="13">
    <source>
        <dbReference type="PROSITE" id="PS50090"/>
    </source>
</evidence>
<gene>
    <name evidence="15" type="primary">GAM1</name>
    <name evidence="15" type="ORF">AXF42_Ash007873</name>
</gene>
<dbReference type="Proteomes" id="UP000236161">
    <property type="component" value="Unassembled WGS sequence"/>
</dbReference>
<dbReference type="Pfam" id="PF00249">
    <property type="entry name" value="Myb_DNA-binding"/>
    <property type="match status" value="2"/>
</dbReference>
<evidence type="ECO:0000256" key="11">
    <source>
        <dbReference type="ARBA" id="ARBA00078675"/>
    </source>
</evidence>
<evidence type="ECO:0000256" key="6">
    <source>
        <dbReference type="ARBA" id="ARBA00023125"/>
    </source>
</evidence>
<dbReference type="GO" id="GO:0003677">
    <property type="term" value="F:DNA binding"/>
    <property type="evidence" value="ECO:0007669"/>
    <property type="project" value="UniProtKB-KW"/>
</dbReference>
<dbReference type="FunFam" id="1.10.10.60:FF:000001">
    <property type="entry name" value="MYB-related transcription factor"/>
    <property type="match status" value="1"/>
</dbReference>
<dbReference type="EMBL" id="KZ451911">
    <property type="protein sequence ID" value="PKA63077.1"/>
    <property type="molecule type" value="Genomic_DNA"/>
</dbReference>
<dbReference type="FunFam" id="1.10.10.60:FF:000119">
    <property type="entry name" value="Transcription factor GAMYB"/>
    <property type="match status" value="1"/>
</dbReference>
<evidence type="ECO:0000313" key="16">
    <source>
        <dbReference type="Proteomes" id="UP000236161"/>
    </source>
</evidence>
<dbReference type="CDD" id="cd00167">
    <property type="entry name" value="SANT"/>
    <property type="match status" value="2"/>
</dbReference>
<feature type="domain" description="HTH myb-type" evidence="14">
    <location>
        <begin position="37"/>
        <end position="89"/>
    </location>
</feature>
<evidence type="ECO:0000256" key="2">
    <source>
        <dbReference type="ARBA" id="ARBA00022737"/>
    </source>
</evidence>
<organism evidence="15 16">
    <name type="scientific">Apostasia shenzhenica</name>
    <dbReference type="NCBI Taxonomy" id="1088818"/>
    <lineage>
        <taxon>Eukaryota</taxon>
        <taxon>Viridiplantae</taxon>
        <taxon>Streptophyta</taxon>
        <taxon>Embryophyta</taxon>
        <taxon>Tracheophyta</taxon>
        <taxon>Spermatophyta</taxon>
        <taxon>Magnoliopsida</taxon>
        <taxon>Liliopsida</taxon>
        <taxon>Asparagales</taxon>
        <taxon>Orchidaceae</taxon>
        <taxon>Apostasioideae</taxon>
        <taxon>Apostasia</taxon>
    </lineage>
</organism>
<dbReference type="InterPro" id="IPR001005">
    <property type="entry name" value="SANT/Myb"/>
</dbReference>
<dbReference type="AlphaFoldDB" id="A0A2I0B5K3"/>
<dbReference type="PROSITE" id="PS51294">
    <property type="entry name" value="HTH_MYB"/>
    <property type="match status" value="2"/>
</dbReference>
<dbReference type="PANTHER" id="PTHR47995:SF18">
    <property type="entry name" value="TRANSCRIPTION FACTOR MYB65"/>
    <property type="match status" value="1"/>
</dbReference>
<dbReference type="SMART" id="SM00717">
    <property type="entry name" value="SANT"/>
    <property type="match status" value="2"/>
</dbReference>
<accession>A0A2I0B5K3</accession>
<evidence type="ECO:0000256" key="3">
    <source>
        <dbReference type="ARBA" id="ARBA00022782"/>
    </source>
</evidence>
<evidence type="ECO:0000256" key="10">
    <source>
        <dbReference type="ARBA" id="ARBA00071221"/>
    </source>
</evidence>
<evidence type="ECO:0000256" key="8">
    <source>
        <dbReference type="ARBA" id="ARBA00023163"/>
    </source>
</evidence>
<evidence type="ECO:0000256" key="9">
    <source>
        <dbReference type="ARBA" id="ARBA00023242"/>
    </source>
</evidence>
<evidence type="ECO:0000256" key="7">
    <source>
        <dbReference type="ARBA" id="ARBA00023159"/>
    </source>
</evidence>
<feature type="domain" description="HTH myb-type" evidence="14">
    <location>
        <begin position="90"/>
        <end position="144"/>
    </location>
</feature>
<evidence type="ECO:0000256" key="12">
    <source>
        <dbReference type="SAM" id="MobiDB-lite"/>
    </source>
</evidence>
<dbReference type="OrthoDB" id="2143914at2759"/>
<keyword evidence="8" id="KW-0804">Transcription</keyword>
<dbReference type="GO" id="GO:0009908">
    <property type="term" value="P:flower development"/>
    <property type="evidence" value="ECO:0007669"/>
    <property type="project" value="UniProtKB-KW"/>
</dbReference>
<dbReference type="PROSITE" id="PS50090">
    <property type="entry name" value="MYB_LIKE"/>
    <property type="match status" value="2"/>
</dbReference>
<evidence type="ECO:0000259" key="14">
    <source>
        <dbReference type="PROSITE" id="PS51294"/>
    </source>
</evidence>
<feature type="compositionally biased region" description="Polar residues" evidence="12">
    <location>
        <begin position="14"/>
        <end position="31"/>
    </location>
</feature>
<name>A0A2I0B5K3_9ASPA</name>
<reference evidence="15 16" key="1">
    <citation type="journal article" date="2017" name="Nature">
        <title>The Apostasia genome and the evolution of orchids.</title>
        <authorList>
            <person name="Zhang G.Q."/>
            <person name="Liu K.W."/>
            <person name="Li Z."/>
            <person name="Lohaus R."/>
            <person name="Hsiao Y.Y."/>
            <person name="Niu S.C."/>
            <person name="Wang J.Y."/>
            <person name="Lin Y.C."/>
            <person name="Xu Q."/>
            <person name="Chen L.J."/>
            <person name="Yoshida K."/>
            <person name="Fujiwara S."/>
            <person name="Wang Z.W."/>
            <person name="Zhang Y.Q."/>
            <person name="Mitsuda N."/>
            <person name="Wang M."/>
            <person name="Liu G.H."/>
            <person name="Pecoraro L."/>
            <person name="Huang H.X."/>
            <person name="Xiao X.J."/>
            <person name="Lin M."/>
            <person name="Wu X.Y."/>
            <person name="Wu W.L."/>
            <person name="Chen Y.Y."/>
            <person name="Chang S.B."/>
            <person name="Sakamoto S."/>
            <person name="Ohme-Takagi M."/>
            <person name="Yagi M."/>
            <person name="Zeng S.J."/>
            <person name="Shen C.Y."/>
            <person name="Yeh C.M."/>
            <person name="Luo Y.B."/>
            <person name="Tsai W.C."/>
            <person name="Van de Peer Y."/>
            <person name="Liu Z.J."/>
        </authorList>
    </citation>
    <scope>NUCLEOTIDE SEQUENCE [LARGE SCALE GENOMIC DNA]</scope>
    <source>
        <strain evidence="16">cv. Shenzhen</strain>
        <tissue evidence="15">Stem</tissue>
    </source>
</reference>
<comment type="subcellular location">
    <subcellularLocation>
        <location evidence="1">Nucleus</location>
    </subcellularLocation>
</comment>
<keyword evidence="3" id="KW-0221">Differentiation</keyword>
<feature type="region of interest" description="Disordered" evidence="12">
    <location>
        <begin position="1"/>
        <end position="48"/>
    </location>
</feature>
<keyword evidence="4" id="KW-0805">Transcription regulation</keyword>
<feature type="domain" description="Myb-like" evidence="13">
    <location>
        <begin position="37"/>
        <end position="89"/>
    </location>
</feature>
<dbReference type="Gene3D" id="1.10.10.60">
    <property type="entry name" value="Homeodomain-like"/>
    <property type="match status" value="2"/>
</dbReference>
<dbReference type="PANTHER" id="PTHR47995">
    <property type="entry name" value="TRANSCRIPTION FACTOR MYB33-RELATED"/>
    <property type="match status" value="1"/>
</dbReference>
<sequence>MNPDKSKGNKVVSPKSQPCSPSNDEGSSGISSKVEGRTDSKKGPWTSEEDEILMDHVRKYGQGNWNSVQKYSGLARCGKSCRLRWANHLRPNLKKLPFTPEEERKIMELHSVMGNKWARMASHLPGRTDNEIKNYWNTRIKRQQRAGLPLYPPDLCLQVVDVNQLMNGQFSCGEKRNDKTLSGGKYEKLTNGFKSFMASRQQLSYASSVDIPCSMRKSWGFEPQACSTSGQGGNSAKRSKICEAVFPGCHGNVTYVVPTYDQFQIQHPRMVFWNSKVGYPFEPSADSKNLLSSRCLKPGSNALSNSYFSASSHLPGTEKMELPSLQYPGIDFHNLLAGHNGLYYTLDGNIQSSGPPSDFTGKSDCTLPHSSGLLEDLVYQSQGIGNTYKESSEKSSVSSAITPGDMLESSKLNILNVDLEGRSVPSSPFGLSGDSLLDDSSSVFRRHEYYEYHELPPFKASLRGQVATPSTEQVSTSKLQDKVASIMFESVRPDVFLGEGCVDRSQDAKENSHMGDAIVSLLAQDPAPSSAFSADSCAWNNMPQDVKETSDVDDVVAALPVQDPAPSSTFSLDSCPWSNMPSVNHISDGKHD</sequence>
<keyword evidence="9" id="KW-0539">Nucleus</keyword>
<keyword evidence="16" id="KW-1185">Reference proteome</keyword>
<evidence type="ECO:0000313" key="15">
    <source>
        <dbReference type="EMBL" id="PKA63077.1"/>
    </source>
</evidence>
<keyword evidence="6" id="KW-0238">DNA-binding</keyword>
<protein>
    <recommendedName>
        <fullName evidence="10">Transcription factor GAMYB</fullName>
    </recommendedName>
    <alternativeName>
        <fullName evidence="11">OsGAMyb</fullName>
    </alternativeName>
</protein>
<dbReference type="InterPro" id="IPR009057">
    <property type="entry name" value="Homeodomain-like_sf"/>
</dbReference>
<dbReference type="SUPFAM" id="SSF46689">
    <property type="entry name" value="Homeodomain-like"/>
    <property type="match status" value="1"/>
</dbReference>
<evidence type="ECO:0000256" key="4">
    <source>
        <dbReference type="ARBA" id="ARBA00023015"/>
    </source>
</evidence>
<dbReference type="InterPro" id="IPR017930">
    <property type="entry name" value="Myb_dom"/>
</dbReference>
<proteinExistence type="predicted"/>
<dbReference type="GO" id="GO:0030154">
    <property type="term" value="P:cell differentiation"/>
    <property type="evidence" value="ECO:0007669"/>
    <property type="project" value="UniProtKB-KW"/>
</dbReference>